<protein>
    <recommendedName>
        <fullName evidence="1">D-inositol 3-phosphate glycosyltransferase</fullName>
    </recommendedName>
</protein>
<proteinExistence type="predicted"/>
<evidence type="ECO:0000313" key="7">
    <source>
        <dbReference type="Proteomes" id="UP001500002"/>
    </source>
</evidence>
<dbReference type="RefSeq" id="WP_344294059.1">
    <property type="nucleotide sequence ID" value="NZ_BAAANJ010000002.1"/>
</dbReference>
<dbReference type="PANTHER" id="PTHR45947:SF3">
    <property type="entry name" value="SULFOQUINOVOSYL TRANSFERASE SQD2"/>
    <property type="match status" value="1"/>
</dbReference>
<evidence type="ECO:0000259" key="4">
    <source>
        <dbReference type="Pfam" id="PF00534"/>
    </source>
</evidence>
<dbReference type="EMBL" id="BAAANJ010000002">
    <property type="protein sequence ID" value="GAA1803910.1"/>
    <property type="molecule type" value="Genomic_DNA"/>
</dbReference>
<keyword evidence="3" id="KW-0808">Transferase</keyword>
<dbReference type="Proteomes" id="UP001500002">
    <property type="component" value="Unassembled WGS sequence"/>
</dbReference>
<dbReference type="SUPFAM" id="SSF53756">
    <property type="entry name" value="UDP-Glycosyltransferase/glycogen phosphorylase"/>
    <property type="match status" value="1"/>
</dbReference>
<organism evidence="6 7">
    <name type="scientific">Agromyces neolithicus</name>
    <dbReference type="NCBI Taxonomy" id="269420"/>
    <lineage>
        <taxon>Bacteria</taxon>
        <taxon>Bacillati</taxon>
        <taxon>Actinomycetota</taxon>
        <taxon>Actinomycetes</taxon>
        <taxon>Micrococcales</taxon>
        <taxon>Microbacteriaceae</taxon>
        <taxon>Agromyces</taxon>
    </lineage>
</organism>
<sequence length="367" mass="38956">MRILVVTPWYPNDANPYAGAFVERDVRMLRVEHEVMVAHLVAPAHSDGNPSIIERDGVRVIRIPMAPSDPRQWWRASRGLRRLMRDVDAVNSHAATSLWPLVIAGASRMKWVHTEHSSAIGSSFGGGLAARRARAIRRALLDRPSVVVTVSDYLGALVQRLGRRGPLVTIPNAVDSSDQVPARRTEDGRLRLVAVGGLNTVKRPLLAIGIVAELRSRGHDTTLTWVGGGPLMDETVMLATELGVGDHVDLVGAVRPEAVGALLVASDVFLLPTTGETFGVAIAEAIAHGLPVVVGAIGGQGEFVDPAVGALVTGADTATYADAVEQVVERTRTMTAEEIAATLGARFSDAARLAAYDEAFAIAAHPA</sequence>
<feature type="domain" description="Glycosyltransferase subfamily 4-like N-terminal" evidence="5">
    <location>
        <begin position="32"/>
        <end position="176"/>
    </location>
</feature>
<feature type="domain" description="Glycosyl transferase family 1" evidence="4">
    <location>
        <begin position="186"/>
        <end position="331"/>
    </location>
</feature>
<dbReference type="Pfam" id="PF00534">
    <property type="entry name" value="Glycos_transf_1"/>
    <property type="match status" value="1"/>
</dbReference>
<dbReference type="Gene3D" id="3.40.50.2000">
    <property type="entry name" value="Glycogen Phosphorylase B"/>
    <property type="match status" value="2"/>
</dbReference>
<comment type="caution">
    <text evidence="6">The sequence shown here is derived from an EMBL/GenBank/DDBJ whole genome shotgun (WGS) entry which is preliminary data.</text>
</comment>
<dbReference type="InterPro" id="IPR001296">
    <property type="entry name" value="Glyco_trans_1"/>
</dbReference>
<dbReference type="Pfam" id="PF13439">
    <property type="entry name" value="Glyco_transf_4"/>
    <property type="match status" value="1"/>
</dbReference>
<dbReference type="InterPro" id="IPR028098">
    <property type="entry name" value="Glyco_trans_4-like_N"/>
</dbReference>
<dbReference type="PANTHER" id="PTHR45947">
    <property type="entry name" value="SULFOQUINOVOSYL TRANSFERASE SQD2"/>
    <property type="match status" value="1"/>
</dbReference>
<gene>
    <name evidence="6" type="ORF">GCM10009749_10140</name>
</gene>
<dbReference type="InterPro" id="IPR050194">
    <property type="entry name" value="Glycosyltransferase_grp1"/>
</dbReference>
<evidence type="ECO:0000313" key="6">
    <source>
        <dbReference type="EMBL" id="GAA1803910.1"/>
    </source>
</evidence>
<reference evidence="7" key="1">
    <citation type="journal article" date="2019" name="Int. J. Syst. Evol. Microbiol.">
        <title>The Global Catalogue of Microorganisms (GCM) 10K type strain sequencing project: providing services to taxonomists for standard genome sequencing and annotation.</title>
        <authorList>
            <consortium name="The Broad Institute Genomics Platform"/>
            <consortium name="The Broad Institute Genome Sequencing Center for Infectious Disease"/>
            <person name="Wu L."/>
            <person name="Ma J."/>
        </authorList>
    </citation>
    <scope>NUCLEOTIDE SEQUENCE [LARGE SCALE GENOMIC DNA]</scope>
    <source>
        <strain evidence="7">JCM 14322</strain>
    </source>
</reference>
<name>A0ABP4Y4W6_9MICO</name>
<evidence type="ECO:0000256" key="3">
    <source>
        <dbReference type="ARBA" id="ARBA00022679"/>
    </source>
</evidence>
<evidence type="ECO:0000256" key="2">
    <source>
        <dbReference type="ARBA" id="ARBA00022676"/>
    </source>
</evidence>
<accession>A0ABP4Y4W6</accession>
<evidence type="ECO:0000256" key="1">
    <source>
        <dbReference type="ARBA" id="ARBA00021292"/>
    </source>
</evidence>
<keyword evidence="7" id="KW-1185">Reference proteome</keyword>
<keyword evidence="2" id="KW-0328">Glycosyltransferase</keyword>
<evidence type="ECO:0000259" key="5">
    <source>
        <dbReference type="Pfam" id="PF13439"/>
    </source>
</evidence>